<protein>
    <recommendedName>
        <fullName evidence="1">non-specific protein-tyrosine kinase</fullName>
        <ecNumber evidence="1">2.7.10.2</ecNumber>
    </recommendedName>
</protein>
<evidence type="ECO:0000256" key="7">
    <source>
        <dbReference type="ARBA" id="ARBA00023137"/>
    </source>
</evidence>
<name>A0A915EHW5_9BILA</name>
<dbReference type="InterPro" id="IPR017441">
    <property type="entry name" value="Protein_kinase_ATP_BS"/>
</dbReference>
<dbReference type="PROSITE" id="PS00107">
    <property type="entry name" value="PROTEIN_KINASE_ATP"/>
    <property type="match status" value="1"/>
</dbReference>
<feature type="binding site" evidence="8">
    <location>
        <position position="146"/>
    </location>
    <ligand>
        <name>ATP</name>
        <dbReference type="ChEBI" id="CHEBI:30616"/>
    </ligand>
</feature>
<feature type="region of interest" description="Disordered" evidence="9">
    <location>
        <begin position="54"/>
        <end position="73"/>
    </location>
</feature>
<dbReference type="WBParaSite" id="jg5526">
    <property type="protein sequence ID" value="jg5526"/>
    <property type="gene ID" value="jg5526"/>
</dbReference>
<evidence type="ECO:0000256" key="4">
    <source>
        <dbReference type="ARBA" id="ARBA00022741"/>
    </source>
</evidence>
<dbReference type="InterPro" id="IPR001245">
    <property type="entry name" value="Ser-Thr/Tyr_kinase_cat_dom"/>
</dbReference>
<keyword evidence="6 8" id="KW-0067">ATP-binding</keyword>
<evidence type="ECO:0000256" key="5">
    <source>
        <dbReference type="ARBA" id="ARBA00022777"/>
    </source>
</evidence>
<dbReference type="PANTHER" id="PTHR24418">
    <property type="entry name" value="TYROSINE-PROTEIN KINASE"/>
    <property type="match status" value="1"/>
</dbReference>
<evidence type="ECO:0000256" key="2">
    <source>
        <dbReference type="ARBA" id="ARBA00022443"/>
    </source>
</evidence>
<keyword evidence="2" id="KW-0728">SH3 domain</keyword>
<keyword evidence="5" id="KW-0418">Kinase</keyword>
<reference evidence="12" key="1">
    <citation type="submission" date="2022-11" db="UniProtKB">
        <authorList>
            <consortium name="WormBaseParasite"/>
        </authorList>
    </citation>
    <scope>IDENTIFICATION</scope>
</reference>
<keyword evidence="11" id="KW-1185">Reference proteome</keyword>
<evidence type="ECO:0000256" key="9">
    <source>
        <dbReference type="SAM" id="MobiDB-lite"/>
    </source>
</evidence>
<evidence type="ECO:0000259" key="10">
    <source>
        <dbReference type="PROSITE" id="PS50011"/>
    </source>
</evidence>
<dbReference type="SUPFAM" id="SSF56112">
    <property type="entry name" value="Protein kinase-like (PK-like)"/>
    <property type="match status" value="1"/>
</dbReference>
<dbReference type="AlphaFoldDB" id="A0A915EHW5"/>
<dbReference type="PROSITE" id="PS50011">
    <property type="entry name" value="PROTEIN_KINASE_DOM"/>
    <property type="match status" value="1"/>
</dbReference>
<dbReference type="InterPro" id="IPR000719">
    <property type="entry name" value="Prot_kinase_dom"/>
</dbReference>
<keyword evidence="7" id="KW-0829">Tyrosine-protein kinase</keyword>
<evidence type="ECO:0000256" key="3">
    <source>
        <dbReference type="ARBA" id="ARBA00022679"/>
    </source>
</evidence>
<dbReference type="EC" id="2.7.10.2" evidence="1"/>
<feature type="domain" description="Protein kinase" evidence="10">
    <location>
        <begin position="113"/>
        <end position="197"/>
    </location>
</feature>
<dbReference type="Gene3D" id="3.30.200.20">
    <property type="entry name" value="Phosphorylase Kinase, domain 1"/>
    <property type="match status" value="1"/>
</dbReference>
<proteinExistence type="predicted"/>
<sequence>MSSPSLYNLLKSADLLSYHDQLKTTLKLRNAGDLAYCEEKDFASIGMSRPEQKRLKQECSKHNVPGPSTSTSTSLAYKLKKKVFGGGSEPVANHVSECTSPTDTQHVIAAEDINLCKELGKGEFGCVYQAAWHIENKAEVLQVAVKRVLPEKLVSNPNSFLQEAAIMCKMRHENVIRLYGVVLDTKAVMLVCFVRKL</sequence>
<organism evidence="11 12">
    <name type="scientific">Ditylenchus dipsaci</name>
    <dbReference type="NCBI Taxonomy" id="166011"/>
    <lineage>
        <taxon>Eukaryota</taxon>
        <taxon>Metazoa</taxon>
        <taxon>Ecdysozoa</taxon>
        <taxon>Nematoda</taxon>
        <taxon>Chromadorea</taxon>
        <taxon>Rhabditida</taxon>
        <taxon>Tylenchina</taxon>
        <taxon>Tylenchomorpha</taxon>
        <taxon>Sphaerularioidea</taxon>
        <taxon>Anguinidae</taxon>
        <taxon>Anguininae</taxon>
        <taxon>Ditylenchus</taxon>
    </lineage>
</organism>
<dbReference type="InterPro" id="IPR011009">
    <property type="entry name" value="Kinase-like_dom_sf"/>
</dbReference>
<dbReference type="GO" id="GO:0004715">
    <property type="term" value="F:non-membrane spanning protein tyrosine kinase activity"/>
    <property type="evidence" value="ECO:0007669"/>
    <property type="project" value="UniProtKB-EC"/>
</dbReference>
<dbReference type="Pfam" id="PF07714">
    <property type="entry name" value="PK_Tyr_Ser-Thr"/>
    <property type="match status" value="1"/>
</dbReference>
<evidence type="ECO:0000313" key="11">
    <source>
        <dbReference type="Proteomes" id="UP000887574"/>
    </source>
</evidence>
<dbReference type="InterPro" id="IPR050198">
    <property type="entry name" value="Non-receptor_tyrosine_kinases"/>
</dbReference>
<evidence type="ECO:0000256" key="8">
    <source>
        <dbReference type="PROSITE-ProRule" id="PRU10141"/>
    </source>
</evidence>
<dbReference type="Proteomes" id="UP000887574">
    <property type="component" value="Unplaced"/>
</dbReference>
<accession>A0A915EHW5</accession>
<dbReference type="InterPro" id="IPR055175">
    <property type="entry name" value="ACK/TNK-like_SAM"/>
</dbReference>
<dbReference type="Pfam" id="PF22931">
    <property type="entry name" value="SAM_TNK"/>
    <property type="match status" value="1"/>
</dbReference>
<evidence type="ECO:0000313" key="12">
    <source>
        <dbReference type="WBParaSite" id="jg5526"/>
    </source>
</evidence>
<evidence type="ECO:0000256" key="1">
    <source>
        <dbReference type="ARBA" id="ARBA00011903"/>
    </source>
</evidence>
<keyword evidence="4 8" id="KW-0547">Nucleotide-binding</keyword>
<keyword evidence="3" id="KW-0808">Transferase</keyword>
<dbReference type="GO" id="GO:0005524">
    <property type="term" value="F:ATP binding"/>
    <property type="evidence" value="ECO:0007669"/>
    <property type="project" value="UniProtKB-UniRule"/>
</dbReference>
<evidence type="ECO:0000256" key="6">
    <source>
        <dbReference type="ARBA" id="ARBA00022840"/>
    </source>
</evidence>